<reference evidence="1" key="1">
    <citation type="submission" date="2017-08" db="EMBL/GenBank/DDBJ databases">
        <authorList>
            <person name="Polle J.E."/>
            <person name="Barry K."/>
            <person name="Cushman J."/>
            <person name="Schmutz J."/>
            <person name="Tran D."/>
            <person name="Hathwaick L.T."/>
            <person name="Yim W.C."/>
            <person name="Jenkins J."/>
            <person name="Mckie-Krisberg Z.M."/>
            <person name="Prochnik S."/>
            <person name="Lindquist E."/>
            <person name="Dockter R.B."/>
            <person name="Adam C."/>
            <person name="Molina H."/>
            <person name="Bunkerborg J."/>
            <person name="Jin E."/>
            <person name="Buchheim M."/>
            <person name="Magnuson J."/>
        </authorList>
    </citation>
    <scope>NUCLEOTIDE SEQUENCE</scope>
    <source>
        <strain evidence="1">CCAP 19/18</strain>
    </source>
</reference>
<protein>
    <recommendedName>
        <fullName evidence="3">Encoded protein</fullName>
    </recommendedName>
</protein>
<sequence length="89" mass="9966">MIHFLLNLPRGMVLCASGAEMLALEFTFKNLGEKKLTMNDIMRCKVAPHGCTERRRAFFVQGTFCALEVPVAPSCPTHLGKKRKKKGED</sequence>
<dbReference type="Proteomes" id="UP000815325">
    <property type="component" value="Unassembled WGS sequence"/>
</dbReference>
<keyword evidence="2" id="KW-1185">Reference proteome</keyword>
<organism evidence="1 2">
    <name type="scientific">Dunaliella salina</name>
    <name type="common">Green alga</name>
    <name type="synonym">Protococcus salinus</name>
    <dbReference type="NCBI Taxonomy" id="3046"/>
    <lineage>
        <taxon>Eukaryota</taxon>
        <taxon>Viridiplantae</taxon>
        <taxon>Chlorophyta</taxon>
        <taxon>core chlorophytes</taxon>
        <taxon>Chlorophyceae</taxon>
        <taxon>CS clade</taxon>
        <taxon>Chlamydomonadales</taxon>
        <taxon>Dunaliellaceae</taxon>
        <taxon>Dunaliella</taxon>
    </lineage>
</organism>
<evidence type="ECO:0000313" key="2">
    <source>
        <dbReference type="Proteomes" id="UP000815325"/>
    </source>
</evidence>
<gene>
    <name evidence="1" type="ORF">DUNSADRAFT_10016</name>
</gene>
<accession>A0ABQ7FS86</accession>
<comment type="caution">
    <text evidence="1">The sequence shown here is derived from an EMBL/GenBank/DDBJ whole genome shotgun (WGS) entry which is preliminary data.</text>
</comment>
<dbReference type="EMBL" id="MU073075">
    <property type="protein sequence ID" value="KAF5825436.1"/>
    <property type="molecule type" value="Genomic_DNA"/>
</dbReference>
<evidence type="ECO:0000313" key="1">
    <source>
        <dbReference type="EMBL" id="KAF5825436.1"/>
    </source>
</evidence>
<name>A0ABQ7FS86_DUNSA</name>
<evidence type="ECO:0008006" key="3">
    <source>
        <dbReference type="Google" id="ProtNLM"/>
    </source>
</evidence>
<proteinExistence type="predicted"/>